<gene>
    <name evidence="1" type="ORF">HELGO_WM9206</name>
</gene>
<name>A0A6S6U5Q8_9GAMM</name>
<dbReference type="AlphaFoldDB" id="A0A6S6U5Q8"/>
<protein>
    <submittedName>
        <fullName evidence="1">Uncharacterized protein</fullName>
    </submittedName>
</protein>
<dbReference type="EMBL" id="CACVAY010000148">
    <property type="protein sequence ID" value="CAA6828366.1"/>
    <property type="molecule type" value="Genomic_DNA"/>
</dbReference>
<organism evidence="1">
    <name type="scientific">uncultured Thiotrichaceae bacterium</name>
    <dbReference type="NCBI Taxonomy" id="298394"/>
    <lineage>
        <taxon>Bacteria</taxon>
        <taxon>Pseudomonadati</taxon>
        <taxon>Pseudomonadota</taxon>
        <taxon>Gammaproteobacteria</taxon>
        <taxon>Thiotrichales</taxon>
        <taxon>Thiotrichaceae</taxon>
        <taxon>environmental samples</taxon>
    </lineage>
</organism>
<reference evidence="1" key="1">
    <citation type="submission" date="2020-01" db="EMBL/GenBank/DDBJ databases">
        <authorList>
            <person name="Meier V. D."/>
            <person name="Meier V D."/>
        </authorList>
    </citation>
    <scope>NUCLEOTIDE SEQUENCE</scope>
    <source>
        <strain evidence="1">HLG_WM_MAG_07</strain>
    </source>
</reference>
<accession>A0A6S6U5Q8</accession>
<sequence>MLPFWSLEGAEIRQVAVFLEDKLTFLNISQGLPAPVSPRLYFERV</sequence>
<proteinExistence type="predicted"/>
<evidence type="ECO:0000313" key="1">
    <source>
        <dbReference type="EMBL" id="CAA6828366.1"/>
    </source>
</evidence>